<reference evidence="2 3" key="1">
    <citation type="submission" date="2015-07" db="EMBL/GenBank/DDBJ databases">
        <authorList>
            <consortium name="Consortium for Microbial Forensics and Genomics (microFORGE)"/>
            <person name="Knight B.M."/>
            <person name="Roberts D.P."/>
            <person name="Lin D."/>
            <person name="Hari K."/>
            <person name="Fletcher J."/>
            <person name="Melcher U."/>
            <person name="Blagden T."/>
            <person name="Winegar R.A."/>
        </authorList>
    </citation>
    <scope>NUCLEOTIDE SEQUENCE [LARGE SCALE GENOMIC DNA]</scope>
    <source>
        <strain evidence="2 3">X11-5A</strain>
    </source>
</reference>
<feature type="region of interest" description="Disordered" evidence="1">
    <location>
        <begin position="28"/>
        <end position="47"/>
    </location>
</feature>
<accession>A0AAP0ZHU9</accession>
<dbReference type="AlphaFoldDB" id="A0AAP0ZHU9"/>
<feature type="compositionally biased region" description="Polar residues" evidence="1">
    <location>
        <begin position="36"/>
        <end position="47"/>
    </location>
</feature>
<dbReference type="Proteomes" id="UP000036790">
    <property type="component" value="Unassembled WGS sequence"/>
</dbReference>
<protein>
    <submittedName>
        <fullName evidence="2">Nitrate reductase formation protein NapD</fullName>
    </submittedName>
</protein>
<evidence type="ECO:0000313" key="2">
    <source>
        <dbReference type="EMBL" id="KOR40080.1"/>
    </source>
</evidence>
<proteinExistence type="predicted"/>
<reference evidence="2 3" key="2">
    <citation type="submission" date="2015-09" db="EMBL/GenBank/DDBJ databases">
        <title>Draft genome sequence of Xanthomonas oryzae pv. USA str. X11-5A.</title>
        <authorList>
            <person name="Knight B.M."/>
            <person name="Roberts D.P."/>
            <person name="Lin D."/>
            <person name="Hari K."/>
            <person name="Fletcher J."/>
            <person name="Melcher U."/>
            <person name="Blagden T."/>
            <person name="Winegar R.A."/>
        </authorList>
    </citation>
    <scope>NUCLEOTIDE SEQUENCE [LARGE SCALE GENOMIC DNA]</scope>
    <source>
        <strain evidence="2 3">X11-5A</strain>
    </source>
</reference>
<dbReference type="EMBL" id="LHUJ01000342">
    <property type="protein sequence ID" value="KOR40080.1"/>
    <property type="molecule type" value="Genomic_DNA"/>
</dbReference>
<gene>
    <name evidence="2" type="ORF">ADT25_20725</name>
</gene>
<comment type="caution">
    <text evidence="2">The sequence shown here is derived from an EMBL/GenBank/DDBJ whole genome shotgun (WGS) entry which is preliminary data.</text>
</comment>
<name>A0AAP0ZHU9_9XANT</name>
<sequence>MQSLIAQDMPVRNALPGIHRAKHLYHRREADMRYTQPRNHLPQNRFH</sequence>
<organism evidence="2 3">
    <name type="scientific">Xanthomonas oryzae</name>
    <dbReference type="NCBI Taxonomy" id="347"/>
    <lineage>
        <taxon>Bacteria</taxon>
        <taxon>Pseudomonadati</taxon>
        <taxon>Pseudomonadota</taxon>
        <taxon>Gammaproteobacteria</taxon>
        <taxon>Lysobacterales</taxon>
        <taxon>Lysobacteraceae</taxon>
        <taxon>Xanthomonas</taxon>
    </lineage>
</organism>
<evidence type="ECO:0000256" key="1">
    <source>
        <dbReference type="SAM" id="MobiDB-lite"/>
    </source>
</evidence>
<evidence type="ECO:0000313" key="3">
    <source>
        <dbReference type="Proteomes" id="UP000036790"/>
    </source>
</evidence>